<comment type="subcellular location">
    <subcellularLocation>
        <location evidence="1">Periplasm</location>
    </subcellularLocation>
</comment>
<evidence type="ECO:0000313" key="7">
    <source>
        <dbReference type="EMBL" id="OAA94196.1"/>
    </source>
</evidence>
<reference evidence="7 9" key="1">
    <citation type="journal article" date="2015" name="Biotechnol. Bioeng.">
        <title>Genome sequence and phenotypic characterization of Caulobacter segnis.</title>
        <authorList>
            <person name="Patel S."/>
            <person name="Fletcher B."/>
            <person name="Scott D.C."/>
            <person name="Ely B."/>
        </authorList>
    </citation>
    <scope>NUCLEOTIDE SEQUENCE [LARGE SCALE GENOMIC DNA]</scope>
    <source>
        <strain evidence="7 9">PS02</strain>
    </source>
</reference>
<evidence type="ECO:0000256" key="3">
    <source>
        <dbReference type="ARBA" id="ARBA00022764"/>
    </source>
</evidence>
<comment type="caution">
    <text evidence="7">The sequence shown here is derived from an EMBL/GenBank/DDBJ whole genome shotgun (WGS) entry which is preliminary data.</text>
</comment>
<keyword evidence="4 7" id="KW-0456">Lyase</keyword>
<evidence type="ECO:0000313" key="10">
    <source>
        <dbReference type="Proteomes" id="UP000093694"/>
    </source>
</evidence>
<dbReference type="Proteomes" id="UP000077384">
    <property type="component" value="Unassembled WGS sequence"/>
</dbReference>
<evidence type="ECO:0000259" key="5">
    <source>
        <dbReference type="Pfam" id="PF07940"/>
    </source>
</evidence>
<evidence type="ECO:0000259" key="6">
    <source>
        <dbReference type="Pfam" id="PF16889"/>
    </source>
</evidence>
<evidence type="ECO:0000313" key="9">
    <source>
        <dbReference type="Proteomes" id="UP000077384"/>
    </source>
</evidence>
<dbReference type="InterPro" id="IPR012480">
    <property type="entry name" value="Hepar_II_III_C"/>
</dbReference>
<dbReference type="Gene3D" id="1.50.10.100">
    <property type="entry name" value="Chondroitin AC/alginate lyase"/>
    <property type="match status" value="1"/>
</dbReference>
<dbReference type="GO" id="GO:0015021">
    <property type="term" value="F:heparin-sulfate lyase activity"/>
    <property type="evidence" value="ECO:0007669"/>
    <property type="project" value="UniProtKB-EC"/>
</dbReference>
<evidence type="ECO:0000256" key="4">
    <source>
        <dbReference type="ARBA" id="ARBA00023239"/>
    </source>
</evidence>
<dbReference type="GO" id="GO:0042597">
    <property type="term" value="C:periplasmic space"/>
    <property type="evidence" value="ECO:0007669"/>
    <property type="project" value="UniProtKB-SubCell"/>
</dbReference>
<dbReference type="PATRIC" id="fig|1705578.3.peg.3412"/>
<dbReference type="Pfam" id="PF16889">
    <property type="entry name" value="Hepar_II_III_N"/>
    <property type="match status" value="1"/>
</dbReference>
<keyword evidence="2" id="KW-0732">Signal</keyword>
<gene>
    <name evidence="7" type="primary">hepC</name>
    <name evidence="8" type="ORF">CLCOS_13270</name>
    <name evidence="7" type="ORF">WX73_03343</name>
</gene>
<dbReference type="Pfam" id="PF07940">
    <property type="entry name" value="Hepar_II_III_C"/>
    <property type="match status" value="1"/>
</dbReference>
<sequence length="652" mass="77441">MKIITKFQKLKSLTFKQFMKKVIRKLNKKIYYFYRRIRVADNSSMLEDSFFYNFSSNCNFLYNVKKIKWYCVNLEEMDLFNSIITSADNICNHKFNLLGSEQKYLGGSLPWNEDFKTGYNWKSKFYKNIKIVNLLNNADVKVPWELSRFQHIFTIGKAYWITNDEKYALEFKEEVEDWIEKNLVEMSVNWTCTMDVAIRAVNLICGYFFFEKSSSIDSEFWVQFNKLLYLHGRFIFKNLENEGQHNGNHYLSDLTGLIWLGIYFDDFAVDDKEKKNNPKDWLQLGLKEFENEIKNEVNEDGTDYEASTSYHRLVTELFLTTTILCDKNNIHFTKEYKEKLDKMCEFIMNITKPNGLSPVIGDADDGRLLIVSNYENWEKRNFAHILAVAGEYFDRDDFRYIGRDFKEDALWIIENFKKSEVMPKLSSKAYHKGGYYILRDDRIYCLIRCGELSCRGEGEHSHNDQLSIELNVNGEDFIVDPGTYVYTSDYNMRNLFRSTKMHNTLQIGNCEQNDFDKYDLFYMKEQTFAKCLKFNQTTFLGEHYGYKEKFNLVHQRMINLYEDELNVEDKLIGNEISGKIYINFILDYGVETVEHQNGIELIKNNKKIFIKFKNSYNIIDTYLSYNYGQKLKTKKISIQLEECHSEIKFICC</sequence>
<dbReference type="EMBL" id="LITQ01000007">
    <property type="protein sequence ID" value="OAA94196.1"/>
    <property type="molecule type" value="Genomic_DNA"/>
</dbReference>
<evidence type="ECO:0000256" key="2">
    <source>
        <dbReference type="ARBA" id="ARBA00022729"/>
    </source>
</evidence>
<dbReference type="SUPFAM" id="SSF48230">
    <property type="entry name" value="Chondroitin AC/alginate lyase"/>
    <property type="match status" value="1"/>
</dbReference>
<feature type="domain" description="Heparin-sulfate lyase N-terminal" evidence="6">
    <location>
        <begin position="115"/>
        <end position="379"/>
    </location>
</feature>
<dbReference type="Gene3D" id="2.70.98.70">
    <property type="match status" value="1"/>
</dbReference>
<name>A0A170NNV5_9CLOT</name>
<keyword evidence="10" id="KW-1185">Reference proteome</keyword>
<evidence type="ECO:0000256" key="1">
    <source>
        <dbReference type="ARBA" id="ARBA00004418"/>
    </source>
</evidence>
<dbReference type="AlphaFoldDB" id="A0A170NNV5"/>
<dbReference type="EMBL" id="LROR01000037">
    <property type="protein sequence ID" value="OBR95534.1"/>
    <property type="molecule type" value="Genomic_DNA"/>
</dbReference>
<keyword evidence="3" id="KW-0574">Periplasm</keyword>
<dbReference type="PANTHER" id="PTHR39210">
    <property type="entry name" value="HEPARIN-SULFATE LYASE"/>
    <property type="match status" value="1"/>
</dbReference>
<dbReference type="PANTHER" id="PTHR39210:SF1">
    <property type="entry name" value="HEPARIN-SULFATE LYASE"/>
    <property type="match status" value="1"/>
</dbReference>
<dbReference type="InterPro" id="IPR031680">
    <property type="entry name" value="Hepar_II_III_N"/>
</dbReference>
<evidence type="ECO:0000313" key="8">
    <source>
        <dbReference type="EMBL" id="OBR95534.1"/>
    </source>
</evidence>
<protein>
    <submittedName>
        <fullName evidence="7">Heparin-sulfate lyase</fullName>
        <ecNumber evidence="7">4.2.2.8</ecNumber>
    </submittedName>
</protein>
<feature type="domain" description="Heparinase II/III-like C-terminal" evidence="5">
    <location>
        <begin position="424"/>
        <end position="646"/>
    </location>
</feature>
<reference evidence="8 10" key="2">
    <citation type="journal article" date="2016" name="Front. Microbiol.">
        <title>Industrial Acetogenic Biocatalysts: A Comparative Metabolic and Genomic Analysis.</title>
        <authorList>
            <person name="Bengelsdorf F."/>
            <person name="Poehlein A."/>
            <person name="Sonja S."/>
            <person name="Erz C."/>
            <person name="Hummel T."/>
            <person name="Hoffmeister S."/>
            <person name="Daniel R."/>
            <person name="Durre P."/>
        </authorList>
    </citation>
    <scope>NUCLEOTIDE SEQUENCE [LARGE SCALE GENOMIC DNA]</scope>
    <source>
        <strain evidence="8 10">PTA-10522</strain>
    </source>
</reference>
<dbReference type="InterPro" id="IPR008929">
    <property type="entry name" value="Chondroitin_lyas"/>
</dbReference>
<dbReference type="EC" id="4.2.2.8" evidence="7"/>
<dbReference type="Proteomes" id="UP000093694">
    <property type="component" value="Unassembled WGS sequence"/>
</dbReference>
<proteinExistence type="predicted"/>
<accession>A0A170NNV5</accession>
<organism evidence="7 9">
    <name type="scientific">Clostridium coskatii</name>
    <dbReference type="NCBI Taxonomy" id="1705578"/>
    <lineage>
        <taxon>Bacteria</taxon>
        <taxon>Bacillati</taxon>
        <taxon>Bacillota</taxon>
        <taxon>Clostridia</taxon>
        <taxon>Eubacteriales</taxon>
        <taxon>Clostridiaceae</taxon>
        <taxon>Clostridium</taxon>
    </lineage>
</organism>